<organism evidence="5 6">
    <name type="scientific">Muricoprocola aceti</name>
    <dbReference type="NCBI Taxonomy" id="2981772"/>
    <lineage>
        <taxon>Bacteria</taxon>
        <taxon>Bacillati</taxon>
        <taxon>Bacillota</taxon>
        <taxon>Clostridia</taxon>
        <taxon>Lachnospirales</taxon>
        <taxon>Lachnospiraceae</taxon>
        <taxon>Muricoprocola</taxon>
    </lineage>
</organism>
<evidence type="ECO:0000313" key="6">
    <source>
        <dbReference type="Proteomes" id="UP001652338"/>
    </source>
</evidence>
<evidence type="ECO:0000256" key="3">
    <source>
        <dbReference type="ARBA" id="ARBA00022801"/>
    </source>
</evidence>
<name>A0ABT2SP26_9FIRM</name>
<dbReference type="PANTHER" id="PTHR46470:SF2">
    <property type="entry name" value="GLYCERALDEHYDE 3-PHOSPHATE PHOSPHATASE"/>
    <property type="match status" value="1"/>
</dbReference>
<sequence length="240" mass="27568">MALIFDLDDTLYDRCAPFVKALEMALGKEIPGNKREWYHIYSICSQEMFEAQARGEVSLADSRILRIRKAMKYFEVPFSEEQEQVYQDAYAKEQGNVWMSDTIKELMDLGMQMGTTMAVLTNGPVDHQLKKAATLHLENWIPREKLFISEEIGYTKPDVGAFHCVERVLNQNPGELWMIGDSFSSDMEGAKKAGWKTIWLNKNLETVPEGKEAPDYIAQTEEELLEIVKILVMKESKDEQ</sequence>
<accession>A0ABT2SP26</accession>
<dbReference type="NCBIfam" id="TIGR01549">
    <property type="entry name" value="HAD-SF-IA-v1"/>
    <property type="match status" value="1"/>
</dbReference>
<protein>
    <submittedName>
        <fullName evidence="5">HAD family hydrolase</fullName>
    </submittedName>
</protein>
<dbReference type="Gene3D" id="1.10.150.240">
    <property type="entry name" value="Putative phosphatase, domain 2"/>
    <property type="match status" value="1"/>
</dbReference>
<dbReference type="InterPro" id="IPR006439">
    <property type="entry name" value="HAD-SF_hydro_IA"/>
</dbReference>
<reference evidence="5 6" key="1">
    <citation type="journal article" date="2021" name="ISME Commun">
        <title>Automated analysis of genomic sequences facilitates high-throughput and comprehensive description of bacteria.</title>
        <authorList>
            <person name="Hitch T.C.A."/>
        </authorList>
    </citation>
    <scope>NUCLEOTIDE SEQUENCE [LARGE SCALE GENOMIC DNA]</scope>
    <source>
        <strain evidence="5 6">Sanger_29</strain>
    </source>
</reference>
<dbReference type="SFLD" id="SFLDG01129">
    <property type="entry name" value="C1.5:_HAD__Beta-PGM__Phosphata"/>
    <property type="match status" value="1"/>
</dbReference>
<dbReference type="SUPFAM" id="SSF56784">
    <property type="entry name" value="HAD-like"/>
    <property type="match status" value="1"/>
</dbReference>
<dbReference type="PANTHER" id="PTHR46470">
    <property type="entry name" value="N-ACYLNEURAMINATE-9-PHOSPHATASE"/>
    <property type="match status" value="1"/>
</dbReference>
<dbReference type="RefSeq" id="WP_262655532.1">
    <property type="nucleotide sequence ID" value="NZ_JAOQKE010000021.1"/>
</dbReference>
<dbReference type="InterPro" id="IPR023198">
    <property type="entry name" value="PGP-like_dom2"/>
</dbReference>
<comment type="cofactor">
    <cofactor evidence="1">
        <name>Mg(2+)</name>
        <dbReference type="ChEBI" id="CHEBI:18420"/>
    </cofactor>
</comment>
<evidence type="ECO:0000256" key="2">
    <source>
        <dbReference type="ARBA" id="ARBA00022723"/>
    </source>
</evidence>
<evidence type="ECO:0000313" key="5">
    <source>
        <dbReference type="EMBL" id="MCU6726267.1"/>
    </source>
</evidence>
<proteinExistence type="predicted"/>
<dbReference type="Pfam" id="PF00702">
    <property type="entry name" value="Hydrolase"/>
    <property type="match status" value="1"/>
</dbReference>
<dbReference type="Proteomes" id="UP001652338">
    <property type="component" value="Unassembled WGS sequence"/>
</dbReference>
<dbReference type="InterPro" id="IPR036412">
    <property type="entry name" value="HAD-like_sf"/>
</dbReference>
<dbReference type="GO" id="GO:0016787">
    <property type="term" value="F:hydrolase activity"/>
    <property type="evidence" value="ECO:0007669"/>
    <property type="project" value="UniProtKB-KW"/>
</dbReference>
<evidence type="ECO:0000256" key="1">
    <source>
        <dbReference type="ARBA" id="ARBA00001946"/>
    </source>
</evidence>
<keyword evidence="6" id="KW-1185">Reference proteome</keyword>
<evidence type="ECO:0000256" key="4">
    <source>
        <dbReference type="ARBA" id="ARBA00022842"/>
    </source>
</evidence>
<keyword evidence="4" id="KW-0460">Magnesium</keyword>
<keyword evidence="3 5" id="KW-0378">Hydrolase</keyword>
<dbReference type="InterPro" id="IPR023214">
    <property type="entry name" value="HAD_sf"/>
</dbReference>
<dbReference type="EMBL" id="JAOQKE010000021">
    <property type="protein sequence ID" value="MCU6726267.1"/>
    <property type="molecule type" value="Genomic_DNA"/>
</dbReference>
<dbReference type="SFLD" id="SFLDS00003">
    <property type="entry name" value="Haloacid_Dehalogenase"/>
    <property type="match status" value="1"/>
</dbReference>
<dbReference type="InterPro" id="IPR051400">
    <property type="entry name" value="HAD-like_hydrolase"/>
</dbReference>
<dbReference type="Gene3D" id="3.40.50.1000">
    <property type="entry name" value="HAD superfamily/HAD-like"/>
    <property type="match status" value="1"/>
</dbReference>
<comment type="caution">
    <text evidence="5">The sequence shown here is derived from an EMBL/GenBank/DDBJ whole genome shotgun (WGS) entry which is preliminary data.</text>
</comment>
<keyword evidence="2" id="KW-0479">Metal-binding</keyword>
<gene>
    <name evidence="5" type="ORF">OCV47_13140</name>
</gene>